<proteinExistence type="inferred from homology"/>
<comment type="caution">
    <text evidence="8">The sequence shown here is derived from an EMBL/GenBank/DDBJ whole genome shotgun (WGS) entry which is preliminary data.</text>
</comment>
<dbReference type="InterPro" id="IPR008969">
    <property type="entry name" value="CarboxyPept-like_regulatory"/>
</dbReference>
<dbReference type="PANTHER" id="PTHR40980:SF5">
    <property type="entry name" value="TONB-DEPENDENT RECEPTOR"/>
    <property type="match status" value="1"/>
</dbReference>
<reference evidence="9" key="1">
    <citation type="journal article" date="2019" name="Int. J. Syst. Evol. Microbiol.">
        <title>The Global Catalogue of Microorganisms (GCM) 10K type strain sequencing project: providing services to taxonomists for standard genome sequencing and annotation.</title>
        <authorList>
            <consortium name="The Broad Institute Genomics Platform"/>
            <consortium name="The Broad Institute Genome Sequencing Center for Infectious Disease"/>
            <person name="Wu L."/>
            <person name="Ma J."/>
        </authorList>
    </citation>
    <scope>NUCLEOTIDE SEQUENCE [LARGE SCALE GENOMIC DNA]</scope>
    <source>
        <strain evidence="9">KCTC 42585</strain>
    </source>
</reference>
<name>A0ABW5ISU5_9FLAO</name>
<comment type="subcellular location">
    <subcellularLocation>
        <location evidence="1 4">Cell outer membrane</location>
    </subcellularLocation>
</comment>
<evidence type="ECO:0000256" key="1">
    <source>
        <dbReference type="ARBA" id="ARBA00004442"/>
    </source>
</evidence>
<dbReference type="Pfam" id="PF07715">
    <property type="entry name" value="Plug"/>
    <property type="match status" value="1"/>
</dbReference>
<dbReference type="Gene3D" id="2.60.40.1120">
    <property type="entry name" value="Carboxypeptidase-like, regulatory domain"/>
    <property type="match status" value="1"/>
</dbReference>
<accession>A0ABW5ISU5</accession>
<keyword evidence="9" id="KW-1185">Reference proteome</keyword>
<organism evidence="8 9">
    <name type="scientific">Salinimicrobium flavum</name>
    <dbReference type="NCBI Taxonomy" id="1737065"/>
    <lineage>
        <taxon>Bacteria</taxon>
        <taxon>Pseudomonadati</taxon>
        <taxon>Bacteroidota</taxon>
        <taxon>Flavobacteriia</taxon>
        <taxon>Flavobacteriales</taxon>
        <taxon>Flavobacteriaceae</taxon>
        <taxon>Salinimicrobium</taxon>
    </lineage>
</organism>
<feature type="chain" id="PRO_5046597885" evidence="5">
    <location>
        <begin position="20"/>
        <end position="930"/>
    </location>
</feature>
<dbReference type="SUPFAM" id="SSF56935">
    <property type="entry name" value="Porins"/>
    <property type="match status" value="1"/>
</dbReference>
<feature type="domain" description="TonB-dependent receptor-like beta-barrel" evidence="6">
    <location>
        <begin position="406"/>
        <end position="889"/>
    </location>
</feature>
<dbReference type="InterPro" id="IPR036942">
    <property type="entry name" value="Beta-barrel_TonB_sf"/>
</dbReference>
<sequence>MIRIFTITAALLMSLALHAQNETTGTIAGKLTDKEMNGEPLPFANILLKGTTKGATTDINGLYVLNALEPGEYTLVFSFVGYESIEVPNVKVVAGKVTEVNTELGSSAASLDEVVITTVSRKDSEIALLLDQKKAIEIKESIGAHELAKLGVSDVATATTRISGVSSSEASGDIFVRGLGDRYLYTTLNGLPIPSDDVERKNIDLELFPTGVIQSVGISKTHSSTTSADQASGNIDIATRELVGSQELSVGAGAGINTNVMKEGVFNNFKVSTNMKNVDFGFYTGGKASEYKLIYQDWTPGTADFPMNYKYNISAGKRIGEKLEVLITGSQDVSFEHTKGVFREFRANFINDSITDAENFSKTTNTTGLATIAYEFNKDHRIRGNSLFINKLSDNVFEGGRNGEGYIYEETDPKDGLSQFVRDQNTKQTRLWVNQLLGEHQITEKNSLNWAAGINMVNADEPNRIRNEVNFNEDVVYLGNTGGYQQRKSYQEIDDQEFNGSISDKLQFFKNEENSLDVSFGGNYRYKARDFISRFLGLEESSTGILTPSSIDNISEVFTQANLNTGSLDINNSLQADRYRANLESTAGFAMFNYSLDQLNINAGVRYQQDELDVVYNVGNIPGRIGSSHMTYNNFYPALNLRYALNEKNNIRLAASKTLTLPEFKEVAPFEYVSQTGQVTRGNPDLQASDNYNFDLKWEYFPSAGQLISLTGFYKKIEDPINQVQDRGSAGVFSYFNAGKQAEIYGLELESKLELITMKNGAAYDLNLGFNASRMWHSQDLKEVRAADGTFIRTFQYKGLTETGLEGASDWIFNGSINLIAGNENPFMASLVANYASDKIYALGAPERQTESETFYNDAVVEKGFVTLNAVFSQELGEHWSLKFTGKNLLNPESERVQKIRPSTTGIETTKTVRSYTRGASLSLGVNYSF</sequence>
<evidence type="ECO:0000313" key="8">
    <source>
        <dbReference type="EMBL" id="MFD2516746.1"/>
    </source>
</evidence>
<dbReference type="Pfam" id="PF13715">
    <property type="entry name" value="CarbopepD_reg_2"/>
    <property type="match status" value="1"/>
</dbReference>
<dbReference type="InterPro" id="IPR000531">
    <property type="entry name" value="Beta-barrel_TonB"/>
</dbReference>
<keyword evidence="5" id="KW-0732">Signal</keyword>
<dbReference type="SUPFAM" id="SSF49464">
    <property type="entry name" value="Carboxypeptidase regulatory domain-like"/>
    <property type="match status" value="1"/>
</dbReference>
<keyword evidence="2 4" id="KW-0472">Membrane</keyword>
<evidence type="ECO:0000259" key="7">
    <source>
        <dbReference type="Pfam" id="PF07715"/>
    </source>
</evidence>
<dbReference type="PANTHER" id="PTHR40980">
    <property type="entry name" value="PLUG DOMAIN-CONTAINING PROTEIN"/>
    <property type="match status" value="1"/>
</dbReference>
<evidence type="ECO:0000256" key="5">
    <source>
        <dbReference type="SAM" id="SignalP"/>
    </source>
</evidence>
<gene>
    <name evidence="8" type="ORF">ACFSTG_02475</name>
</gene>
<dbReference type="Pfam" id="PF00593">
    <property type="entry name" value="TonB_dep_Rec_b-barrel"/>
    <property type="match status" value="1"/>
</dbReference>
<dbReference type="InterPro" id="IPR012910">
    <property type="entry name" value="Plug_dom"/>
</dbReference>
<dbReference type="Gene3D" id="2.170.130.10">
    <property type="entry name" value="TonB-dependent receptor, plug domain"/>
    <property type="match status" value="1"/>
</dbReference>
<evidence type="ECO:0000313" key="9">
    <source>
        <dbReference type="Proteomes" id="UP001597468"/>
    </source>
</evidence>
<dbReference type="InterPro" id="IPR037066">
    <property type="entry name" value="Plug_dom_sf"/>
</dbReference>
<feature type="signal peptide" evidence="5">
    <location>
        <begin position="1"/>
        <end position="19"/>
    </location>
</feature>
<protein>
    <submittedName>
        <fullName evidence="8">TonB-dependent receptor domain-containing protein</fullName>
    </submittedName>
</protein>
<evidence type="ECO:0000259" key="6">
    <source>
        <dbReference type="Pfam" id="PF00593"/>
    </source>
</evidence>
<keyword evidence="4" id="KW-0798">TonB box</keyword>
<evidence type="ECO:0000256" key="2">
    <source>
        <dbReference type="ARBA" id="ARBA00023136"/>
    </source>
</evidence>
<evidence type="ECO:0000256" key="4">
    <source>
        <dbReference type="RuleBase" id="RU003357"/>
    </source>
</evidence>
<evidence type="ECO:0000256" key="3">
    <source>
        <dbReference type="ARBA" id="ARBA00023237"/>
    </source>
</evidence>
<dbReference type="Proteomes" id="UP001597468">
    <property type="component" value="Unassembled WGS sequence"/>
</dbReference>
<dbReference type="Gene3D" id="2.40.170.20">
    <property type="entry name" value="TonB-dependent receptor, beta-barrel domain"/>
    <property type="match status" value="1"/>
</dbReference>
<keyword evidence="8" id="KW-0675">Receptor</keyword>
<feature type="domain" description="TonB-dependent receptor plug" evidence="7">
    <location>
        <begin position="139"/>
        <end position="231"/>
    </location>
</feature>
<comment type="similarity">
    <text evidence="4">Belongs to the TonB-dependent receptor family.</text>
</comment>
<keyword evidence="3" id="KW-0998">Cell outer membrane</keyword>
<dbReference type="EMBL" id="JBHULT010000005">
    <property type="protein sequence ID" value="MFD2516746.1"/>
    <property type="molecule type" value="Genomic_DNA"/>
</dbReference>
<dbReference type="RefSeq" id="WP_380748119.1">
    <property type="nucleotide sequence ID" value="NZ_JBHULT010000005.1"/>
</dbReference>